<accession>A0A4D6XFT6</accession>
<sequence>MKNLQGLPSLIVASVGAPGKARNLPADVQCIQYLLNLITPRLGMPLPENGRTDSRLVQCISQYQFRHLKYAHPDGVVDPGGRTFNSLIEEAIRVPVKLHPTLRLPTFANALGSVYGSNNGPDLIQATVNHYLARARAIIEAERRNRQMVLQATCDGGTTLSDSDFQNAATQLGHGITANLVKAFATVESGGRSGFGPANLPVIAFEGHIFRRYTKHKYDRTHPLLSYPYKKKAGPQWQANNKDQAKAWETMATAFALDQEAALKSASWGMFQIMGFNFADCGYKNAFDFVTAMKLNAGQQLKAFLGFCSKNPAFIKAAKNKDYAGMARSYNGDDYGDYDARIKRAYEALEGKK</sequence>
<dbReference type="EMBL" id="CP039371">
    <property type="protein sequence ID" value="QCI13730.1"/>
    <property type="molecule type" value="Genomic_DNA"/>
</dbReference>
<proteinExistence type="predicted"/>
<organism evidence="2 3">
    <name type="scientific">Pseudomonas putida</name>
    <name type="common">Arthrobacter siderocapsulatus</name>
    <dbReference type="NCBI Taxonomy" id="303"/>
    <lineage>
        <taxon>Bacteria</taxon>
        <taxon>Pseudomonadati</taxon>
        <taxon>Pseudomonadota</taxon>
        <taxon>Gammaproteobacteria</taxon>
        <taxon>Pseudomonadales</taxon>
        <taxon>Pseudomonadaceae</taxon>
        <taxon>Pseudomonas</taxon>
    </lineage>
</organism>
<evidence type="ECO:0000313" key="2">
    <source>
        <dbReference type="EMBL" id="QCI13730.1"/>
    </source>
</evidence>
<evidence type="ECO:0000313" key="3">
    <source>
        <dbReference type="Proteomes" id="UP000298551"/>
    </source>
</evidence>
<dbReference type="RefSeq" id="WP_136915831.1">
    <property type="nucleotide sequence ID" value="NZ_CP039371.1"/>
</dbReference>
<dbReference type="Proteomes" id="UP000298551">
    <property type="component" value="Chromosome"/>
</dbReference>
<dbReference type="Pfam" id="PF11860">
    <property type="entry name" value="Muramidase"/>
    <property type="match status" value="1"/>
</dbReference>
<name>A0A4D6XFT6_PSEPU</name>
<dbReference type="OrthoDB" id="1523598at2"/>
<evidence type="ECO:0000259" key="1">
    <source>
        <dbReference type="Pfam" id="PF11860"/>
    </source>
</evidence>
<gene>
    <name evidence="2" type="ORF">E6B08_21330</name>
</gene>
<feature type="domain" description="N-acetylmuramidase" evidence="1">
    <location>
        <begin position="179"/>
        <end position="349"/>
    </location>
</feature>
<reference evidence="3" key="1">
    <citation type="submission" date="2019-04" db="EMBL/GenBank/DDBJ databases">
        <title>Genome sequence of Pseudomonas putida 1290, an auxin catabolizing strain.</title>
        <authorList>
            <person name="Laird T.S."/>
            <person name="Leveau J.H.J."/>
        </authorList>
    </citation>
    <scope>NUCLEOTIDE SEQUENCE [LARGE SCALE GENOMIC DNA]</scope>
    <source>
        <strain evidence="3">1290</strain>
    </source>
</reference>
<dbReference type="AlphaFoldDB" id="A0A4D6XFT6"/>
<dbReference type="InterPro" id="IPR024408">
    <property type="entry name" value="Muramidase"/>
</dbReference>
<protein>
    <submittedName>
        <fullName evidence="2">N-acetylmuramidase family protein</fullName>
    </submittedName>
</protein>